<name>A0ABZ3F342_9FIRM</name>
<accession>A0ABZ3F342</accession>
<dbReference type="EMBL" id="CP146256">
    <property type="protein sequence ID" value="XAH75884.1"/>
    <property type="molecule type" value="Genomic_DNA"/>
</dbReference>
<dbReference type="Proteomes" id="UP001451571">
    <property type="component" value="Chromosome"/>
</dbReference>
<keyword evidence="2" id="KW-1185">Reference proteome</keyword>
<evidence type="ECO:0000313" key="2">
    <source>
        <dbReference type="Proteomes" id="UP001451571"/>
    </source>
</evidence>
<reference evidence="1 2" key="1">
    <citation type="submission" date="2024-02" db="EMBL/GenBank/DDBJ databases">
        <title>Bacterial strain from lacustrine sediment.</title>
        <authorList>
            <person name="Petit C."/>
            <person name="Fadhlaoui K."/>
        </authorList>
    </citation>
    <scope>NUCLEOTIDE SEQUENCE [LARGE SCALE GENOMIC DNA]</scope>
    <source>
        <strain evidence="1 2">IPX-CK</strain>
    </source>
</reference>
<proteinExistence type="predicted"/>
<evidence type="ECO:0000313" key="1">
    <source>
        <dbReference type="EMBL" id="XAH75884.1"/>
    </source>
</evidence>
<sequence length="95" mass="11230">MKNLILETNICIGYGYMCYLEFECPWSVSNFMDNFNVWGGSTKIYKNYRMFELSEEVMTFIQSPAFKAFLSKSDVKLITNNDLEYNDAIRKVYDQ</sequence>
<organism evidence="1 2">
    <name type="scientific">Kineothrix sedimenti</name>
    <dbReference type="NCBI Taxonomy" id="3123317"/>
    <lineage>
        <taxon>Bacteria</taxon>
        <taxon>Bacillati</taxon>
        <taxon>Bacillota</taxon>
        <taxon>Clostridia</taxon>
        <taxon>Lachnospirales</taxon>
        <taxon>Lachnospiraceae</taxon>
        <taxon>Kineothrix</taxon>
    </lineage>
</organism>
<dbReference type="RefSeq" id="WP_342759460.1">
    <property type="nucleotide sequence ID" value="NZ_CP146256.1"/>
</dbReference>
<protein>
    <submittedName>
        <fullName evidence="1">Uncharacterized protein</fullName>
    </submittedName>
</protein>
<gene>
    <name evidence="1" type="ORF">V6984_09055</name>
</gene>